<dbReference type="Gene3D" id="3.30.70.100">
    <property type="match status" value="1"/>
</dbReference>
<dbReference type="RefSeq" id="WP_183375619.1">
    <property type="nucleotide sequence ID" value="NZ_CBCSFZ010000001.1"/>
</dbReference>
<dbReference type="AlphaFoldDB" id="A0A839QVS1"/>
<dbReference type="PANTHER" id="PTHR34474:SF2">
    <property type="entry name" value="SIGNAL TRANSDUCTION PROTEIN TRAP"/>
    <property type="match status" value="1"/>
</dbReference>
<feature type="domain" description="ABM" evidence="1">
    <location>
        <begin position="3"/>
        <end position="95"/>
    </location>
</feature>
<accession>A0A839QVS1</accession>
<comment type="caution">
    <text evidence="2">The sequence shown here is derived from an EMBL/GenBank/DDBJ whole genome shotgun (WGS) entry which is preliminary data.</text>
</comment>
<evidence type="ECO:0000313" key="3">
    <source>
        <dbReference type="Proteomes" id="UP000568050"/>
    </source>
</evidence>
<organism evidence="2 3">
    <name type="scientific">Helcobacillus massiliensis</name>
    <dbReference type="NCBI Taxonomy" id="521392"/>
    <lineage>
        <taxon>Bacteria</taxon>
        <taxon>Bacillati</taxon>
        <taxon>Actinomycetota</taxon>
        <taxon>Actinomycetes</taxon>
        <taxon>Micrococcales</taxon>
        <taxon>Dermabacteraceae</taxon>
        <taxon>Helcobacillus</taxon>
    </lineage>
</organism>
<name>A0A839QVS1_9MICO</name>
<protein>
    <submittedName>
        <fullName evidence="2">Heme-degrading monooxygenase HmoA</fullName>
    </submittedName>
</protein>
<reference evidence="2 3" key="1">
    <citation type="submission" date="2020-08" db="EMBL/GenBank/DDBJ databases">
        <title>Sequencing the genomes of 1000 actinobacteria strains.</title>
        <authorList>
            <person name="Klenk H.-P."/>
        </authorList>
    </citation>
    <scope>NUCLEOTIDE SEQUENCE [LARGE SCALE GENOMIC DNA]</scope>
    <source>
        <strain evidence="2 3">DSM 23040</strain>
    </source>
</reference>
<dbReference type="Pfam" id="PF03992">
    <property type="entry name" value="ABM"/>
    <property type="match status" value="1"/>
</dbReference>
<keyword evidence="2" id="KW-0503">Monooxygenase</keyword>
<evidence type="ECO:0000313" key="2">
    <source>
        <dbReference type="EMBL" id="MBB3022939.1"/>
    </source>
</evidence>
<keyword evidence="3" id="KW-1185">Reference proteome</keyword>
<proteinExistence type="predicted"/>
<evidence type="ECO:0000259" key="1">
    <source>
        <dbReference type="PROSITE" id="PS51725"/>
    </source>
</evidence>
<dbReference type="InterPro" id="IPR007138">
    <property type="entry name" value="ABM_dom"/>
</dbReference>
<dbReference type="InterPro" id="IPR011008">
    <property type="entry name" value="Dimeric_a/b-barrel"/>
</dbReference>
<dbReference type="PANTHER" id="PTHR34474">
    <property type="entry name" value="SIGNAL TRANSDUCTION PROTEIN TRAP"/>
    <property type="match status" value="1"/>
</dbReference>
<dbReference type="GO" id="GO:0004497">
    <property type="term" value="F:monooxygenase activity"/>
    <property type="evidence" value="ECO:0007669"/>
    <property type="project" value="UniProtKB-KW"/>
</dbReference>
<dbReference type="PROSITE" id="PS51725">
    <property type="entry name" value="ABM"/>
    <property type="match status" value="1"/>
</dbReference>
<sequence>MTVVKINQLSVPADRGADLEAKFAARRKSVDSEPGFEGFELLRPAEEGQPYFVVTRWADDASFDAWAAKRQPRAEGTTMSKAEGLLSFEVVDLDG</sequence>
<gene>
    <name evidence="2" type="ORF">FHX50_001222</name>
</gene>
<dbReference type="InterPro" id="IPR050404">
    <property type="entry name" value="Heme-degrading_MO"/>
</dbReference>
<keyword evidence="2" id="KW-0560">Oxidoreductase</keyword>
<dbReference type="Proteomes" id="UP000568050">
    <property type="component" value="Unassembled WGS sequence"/>
</dbReference>
<dbReference type="SUPFAM" id="SSF54909">
    <property type="entry name" value="Dimeric alpha+beta barrel"/>
    <property type="match status" value="1"/>
</dbReference>
<dbReference type="EMBL" id="JACHWP010000002">
    <property type="protein sequence ID" value="MBB3022939.1"/>
    <property type="molecule type" value="Genomic_DNA"/>
</dbReference>